<dbReference type="InterPro" id="IPR050856">
    <property type="entry name" value="Biotin_carboxylase_complex"/>
</dbReference>
<keyword evidence="4 7" id="KW-0547">Nucleotide-binding</keyword>
<dbReference type="InterPro" id="IPR005481">
    <property type="entry name" value="BC-like_N"/>
</dbReference>
<evidence type="ECO:0000259" key="11">
    <source>
        <dbReference type="PROSITE" id="PS50979"/>
    </source>
</evidence>
<evidence type="ECO:0000259" key="9">
    <source>
        <dbReference type="PROSITE" id="PS50968"/>
    </source>
</evidence>
<evidence type="ECO:0000256" key="2">
    <source>
        <dbReference type="ARBA" id="ARBA00013263"/>
    </source>
</evidence>
<evidence type="ECO:0000313" key="13">
    <source>
        <dbReference type="EMBL" id="WTS17091.1"/>
    </source>
</evidence>
<keyword evidence="5 7" id="KW-0067">ATP-binding</keyword>
<comment type="cofactor">
    <cofactor evidence="1">
        <name>biotin</name>
        <dbReference type="ChEBI" id="CHEBI:57586"/>
    </cofactor>
</comment>
<dbReference type="EC" id="6.3.4.14" evidence="2"/>
<dbReference type="InterPro" id="IPR011763">
    <property type="entry name" value="COA_CT_C"/>
</dbReference>
<dbReference type="PROSITE" id="PS50979">
    <property type="entry name" value="BC"/>
    <property type="match status" value="1"/>
</dbReference>
<dbReference type="InterPro" id="IPR013815">
    <property type="entry name" value="ATP_grasp_subdomain_1"/>
</dbReference>
<proteinExistence type="predicted"/>
<dbReference type="PROSITE" id="PS50968">
    <property type="entry name" value="BIOTINYL_LIPOYL"/>
    <property type="match status" value="1"/>
</dbReference>
<evidence type="ECO:0000256" key="5">
    <source>
        <dbReference type="ARBA" id="ARBA00022840"/>
    </source>
</evidence>
<dbReference type="InterPro" id="IPR000089">
    <property type="entry name" value="Biotin_lipoyl"/>
</dbReference>
<dbReference type="Gene3D" id="3.30.470.20">
    <property type="entry name" value="ATP-grasp fold, B domain"/>
    <property type="match status" value="1"/>
</dbReference>
<dbReference type="Pfam" id="PF00289">
    <property type="entry name" value="Biotin_carb_N"/>
    <property type="match status" value="1"/>
</dbReference>
<dbReference type="CDD" id="cd06850">
    <property type="entry name" value="biotinyl_domain"/>
    <property type="match status" value="1"/>
</dbReference>
<dbReference type="InterPro" id="IPR029045">
    <property type="entry name" value="ClpP/crotonase-like_dom_sf"/>
</dbReference>
<dbReference type="SUPFAM" id="SSF51230">
    <property type="entry name" value="Single hybrid motif"/>
    <property type="match status" value="1"/>
</dbReference>
<feature type="domain" description="CoA carboxyltransferase C-terminal" evidence="12">
    <location>
        <begin position="816"/>
        <end position="1059"/>
    </location>
</feature>
<evidence type="ECO:0000259" key="12">
    <source>
        <dbReference type="PROSITE" id="PS50989"/>
    </source>
</evidence>
<evidence type="ECO:0000256" key="4">
    <source>
        <dbReference type="ARBA" id="ARBA00022741"/>
    </source>
</evidence>
<reference evidence="13" key="1">
    <citation type="submission" date="2022-10" db="EMBL/GenBank/DDBJ databases">
        <title>The complete genomes of actinobacterial strains from the NBC collection.</title>
        <authorList>
            <person name="Joergensen T.S."/>
            <person name="Alvarez Arevalo M."/>
            <person name="Sterndorff E.B."/>
            <person name="Faurdal D."/>
            <person name="Vuksanovic O."/>
            <person name="Mourched A.-S."/>
            <person name="Charusanti P."/>
            <person name="Shaw S."/>
            <person name="Blin K."/>
            <person name="Weber T."/>
        </authorList>
    </citation>
    <scope>NUCLEOTIDE SEQUENCE</scope>
    <source>
        <strain evidence="13">NBC_00119</strain>
    </source>
</reference>
<dbReference type="InterPro" id="IPR034733">
    <property type="entry name" value="AcCoA_carboxyl_beta"/>
</dbReference>
<dbReference type="PANTHER" id="PTHR18866">
    <property type="entry name" value="CARBOXYLASE:PYRUVATE/ACETYL-COA/PROPIONYL-COA CARBOXYLASE"/>
    <property type="match status" value="1"/>
</dbReference>
<dbReference type="SUPFAM" id="SSF52096">
    <property type="entry name" value="ClpP/crotonase"/>
    <property type="match status" value="2"/>
</dbReference>
<gene>
    <name evidence="13" type="ORF">OHU69_42260</name>
</gene>
<dbReference type="PROSITE" id="PS50989">
    <property type="entry name" value="COA_CT_CTER"/>
    <property type="match status" value="1"/>
</dbReference>
<dbReference type="PROSITE" id="PS50975">
    <property type="entry name" value="ATP_GRASP"/>
    <property type="match status" value="1"/>
</dbReference>
<dbReference type="Pfam" id="PF02786">
    <property type="entry name" value="CPSase_L_D2"/>
    <property type="match status" value="1"/>
</dbReference>
<dbReference type="SUPFAM" id="SSF56059">
    <property type="entry name" value="Glutathione synthetase ATP-binding domain-like"/>
    <property type="match status" value="1"/>
</dbReference>
<feature type="domain" description="ATP-grasp" evidence="10">
    <location>
        <begin position="118"/>
        <end position="316"/>
    </location>
</feature>
<dbReference type="SMART" id="SM00878">
    <property type="entry name" value="Biotin_carb_C"/>
    <property type="match status" value="1"/>
</dbReference>
<name>A0AAU1UJI7_9ACTN</name>
<dbReference type="Gene3D" id="2.40.50.100">
    <property type="match status" value="1"/>
</dbReference>
<dbReference type="Gene3D" id="3.40.50.20">
    <property type="match status" value="1"/>
</dbReference>
<evidence type="ECO:0000256" key="8">
    <source>
        <dbReference type="SAM" id="MobiDB-lite"/>
    </source>
</evidence>
<dbReference type="InterPro" id="IPR011764">
    <property type="entry name" value="Biotin_carboxylation_dom"/>
</dbReference>
<dbReference type="GO" id="GO:0005524">
    <property type="term" value="F:ATP binding"/>
    <property type="evidence" value="ECO:0007669"/>
    <property type="project" value="UniProtKB-UniRule"/>
</dbReference>
<evidence type="ECO:0000256" key="7">
    <source>
        <dbReference type="PROSITE-ProRule" id="PRU00409"/>
    </source>
</evidence>
<evidence type="ECO:0000256" key="3">
    <source>
        <dbReference type="ARBA" id="ARBA00022598"/>
    </source>
</evidence>
<dbReference type="GO" id="GO:0046872">
    <property type="term" value="F:metal ion binding"/>
    <property type="evidence" value="ECO:0007669"/>
    <property type="project" value="InterPro"/>
</dbReference>
<sequence length="1077" mass="114383">MTGVLIANRGEIAVRIHRAASALGLRTVAVHSADDRSAAHVRLADEAHLLKGDGVAAYLDARQIVGIAGRAGCDLVHPGYGFLSENADFAKACAEAGLTFVGPTPELLALFGDKASSRALAVRHGVPVLAATGAPTSLPQATEFLAGVRDGVMVKAVAGGGGRGMRAVHDAADLAWAYERCRSEAERAFGNGDVYVEQLLPRAKHIEIQVVGDGTGQVTHLWDRECSVQRRNQKLIEVAPSPWLPARTRDLLIESAVTMASATRYLGLGTFEFLVDADDPDASYFIETNPRLQVEHTITEELTGVDLVATQLRLAQGRSLAELGLLQEDIPRPRGFAIQTRVNLEELSADGTARASQGTLTVFEAPGGPGVRVDTHGRAGLEIRGSYDSLVAKVITRTVRGDFADAAGKAAGALGEFTLCGVPSNLPLLRAVLRHEAFRDGTVTTAFVNEHLDKLVPGAAPSQEGHGSVLTALSAGSVVDVCVEPGAEVAAGAPLVVLEAMKMEHVLTAPRGGVVREVRASVGDVVPAGAELVVFAPSEGEESVDEAAADVDLDVIRPDLAEVVERHRVTLDEARPQAVERRRRTGHRTARENLADLCDPGTFTEYGALAIAAQRRRRTLDELIASTPADGIVTGVAQINGTRFGDRRSQCAVLAYDYTVLAGTQGMLNHKKTDRMLELAERQQIPVVLFAEGGGGRPGDTDMMAVAGLDVPTFATLARLSGQVPTVGIVAGRCFAGNAALLGCCDVVIATADATVGMSGPAMIEAGGLGQFLPEEVGPMPVQVPNGVVDILVDDEAEAVAVAKQYLSYFQGDLSDWDCADQRLLRHVVPENRLRAYDVREAVTLLADTGSVLELRREFGVGVITALVRVEGRPMGLVANNPQHLGGAIDSDAADKMARFLQLCDAHGLPVITLCDTPGFMVGPDAEKTATVRHFSRLFVAGAHLSVPLFSAVLRKGYGLGAMAMTGGGFRAPTAMVSWPTGEIGPMGLEGAVRLGYRRELEAIADPQERQATYEALLAEQYEQGKALNAGTTFEVDDVIDPADTRRWITTTFAQHPTHPHPRPPEGHTRRRFVDTW</sequence>
<dbReference type="Pfam" id="PF00364">
    <property type="entry name" value="Biotin_lipoyl"/>
    <property type="match status" value="1"/>
</dbReference>
<dbReference type="EMBL" id="CP108195">
    <property type="protein sequence ID" value="WTS17091.1"/>
    <property type="molecule type" value="Genomic_DNA"/>
</dbReference>
<feature type="domain" description="Biotin carboxylation" evidence="11">
    <location>
        <begin position="1"/>
        <end position="453"/>
    </location>
</feature>
<dbReference type="Gene3D" id="3.90.226.10">
    <property type="entry name" value="2-enoyl-CoA Hydratase, Chain A, domain 1"/>
    <property type="match status" value="2"/>
</dbReference>
<keyword evidence="6" id="KW-0092">Biotin</keyword>
<dbReference type="PANTHER" id="PTHR18866:SF33">
    <property type="entry name" value="METHYLCROTONOYL-COA CARBOXYLASE SUBUNIT ALPHA, MITOCHONDRIAL-RELATED"/>
    <property type="match status" value="1"/>
</dbReference>
<dbReference type="AlphaFoldDB" id="A0AAU1UJI7"/>
<dbReference type="InterPro" id="IPR011761">
    <property type="entry name" value="ATP-grasp"/>
</dbReference>
<evidence type="ECO:0000256" key="1">
    <source>
        <dbReference type="ARBA" id="ARBA00001953"/>
    </source>
</evidence>
<evidence type="ECO:0000259" key="10">
    <source>
        <dbReference type="PROSITE" id="PS50975"/>
    </source>
</evidence>
<feature type="region of interest" description="Disordered" evidence="8">
    <location>
        <begin position="1055"/>
        <end position="1077"/>
    </location>
</feature>
<feature type="compositionally biased region" description="Basic and acidic residues" evidence="8">
    <location>
        <begin position="1063"/>
        <end position="1077"/>
    </location>
</feature>
<dbReference type="InterPro" id="IPR011054">
    <property type="entry name" value="Rudment_hybrid_motif"/>
</dbReference>
<dbReference type="SUPFAM" id="SSF51246">
    <property type="entry name" value="Rudiment single hybrid motif"/>
    <property type="match status" value="1"/>
</dbReference>
<accession>A0AAU1UJI7</accession>
<dbReference type="SUPFAM" id="SSF52440">
    <property type="entry name" value="PreATP-grasp domain"/>
    <property type="match status" value="1"/>
</dbReference>
<dbReference type="Gene3D" id="3.30.1490.20">
    <property type="entry name" value="ATP-grasp fold, A domain"/>
    <property type="match status" value="1"/>
</dbReference>
<organism evidence="13">
    <name type="scientific">Streptomyces sp. NBC_00119</name>
    <dbReference type="NCBI Taxonomy" id="2975659"/>
    <lineage>
        <taxon>Bacteria</taxon>
        <taxon>Bacillati</taxon>
        <taxon>Actinomycetota</taxon>
        <taxon>Actinomycetes</taxon>
        <taxon>Kitasatosporales</taxon>
        <taxon>Streptomycetaceae</taxon>
        <taxon>Streptomyces</taxon>
    </lineage>
</organism>
<dbReference type="Pfam" id="PF02785">
    <property type="entry name" value="Biotin_carb_C"/>
    <property type="match status" value="1"/>
</dbReference>
<keyword evidence="3" id="KW-0436">Ligase</keyword>
<feature type="domain" description="Lipoyl-binding" evidence="9">
    <location>
        <begin position="461"/>
        <end position="536"/>
    </location>
</feature>
<dbReference type="InterPro" id="IPR005482">
    <property type="entry name" value="Biotin_COase_C"/>
</dbReference>
<dbReference type="Pfam" id="PF01039">
    <property type="entry name" value="Carboxyl_trans"/>
    <property type="match status" value="1"/>
</dbReference>
<evidence type="ECO:0000256" key="6">
    <source>
        <dbReference type="ARBA" id="ARBA00023267"/>
    </source>
</evidence>
<dbReference type="InterPro" id="IPR011053">
    <property type="entry name" value="Single_hybrid_motif"/>
</dbReference>
<dbReference type="GO" id="GO:0004075">
    <property type="term" value="F:biotin carboxylase activity"/>
    <property type="evidence" value="ECO:0007669"/>
    <property type="project" value="UniProtKB-EC"/>
</dbReference>
<protein>
    <recommendedName>
        <fullName evidence="2">biotin carboxylase</fullName>
        <ecNumber evidence="2">6.3.4.14</ecNumber>
    </recommendedName>
</protein>
<dbReference type="InterPro" id="IPR016185">
    <property type="entry name" value="PreATP-grasp_dom_sf"/>
</dbReference>
<dbReference type="InterPro" id="IPR005479">
    <property type="entry name" value="CPAse_ATP-bd"/>
</dbReference>